<keyword evidence="7" id="KW-0067">ATP-binding</keyword>
<keyword evidence="5" id="KW-0547">Nucleotide-binding</keyword>
<dbReference type="InterPro" id="IPR036890">
    <property type="entry name" value="HATPase_C_sf"/>
</dbReference>
<dbReference type="InterPro" id="IPR035965">
    <property type="entry name" value="PAS-like_dom_sf"/>
</dbReference>
<reference evidence="12 13" key="1">
    <citation type="submission" date="2017-03" db="EMBL/GenBank/DDBJ databases">
        <title>Genome sequence of Clostridium chromiireducens DSM 23318.</title>
        <authorList>
            <person name="Poehlein A."/>
            <person name="Daniel R."/>
        </authorList>
    </citation>
    <scope>NUCLEOTIDE SEQUENCE [LARGE SCALE GENOMIC DNA]</scope>
    <source>
        <strain evidence="12 13">DSM 23318</strain>
    </source>
</reference>
<protein>
    <recommendedName>
        <fullName evidence="2">histidine kinase</fullName>
        <ecNumber evidence="2">2.7.13.3</ecNumber>
    </recommendedName>
</protein>
<name>A0A1V4J198_9CLOT</name>
<dbReference type="Gene3D" id="3.30.565.10">
    <property type="entry name" value="Histidine kinase-like ATPase, C-terminal domain"/>
    <property type="match status" value="1"/>
</dbReference>
<dbReference type="NCBIfam" id="TIGR00229">
    <property type="entry name" value="sensory_box"/>
    <property type="match status" value="1"/>
</dbReference>
<evidence type="ECO:0000256" key="4">
    <source>
        <dbReference type="ARBA" id="ARBA00022679"/>
    </source>
</evidence>
<dbReference type="RefSeq" id="WP_079438407.1">
    <property type="nucleotide sequence ID" value="NZ_MZGT01000008.1"/>
</dbReference>
<dbReference type="OrthoDB" id="9813394at2"/>
<dbReference type="PANTHER" id="PTHR43047:SF72">
    <property type="entry name" value="OSMOSENSING HISTIDINE PROTEIN KINASE SLN1"/>
    <property type="match status" value="1"/>
</dbReference>
<keyword evidence="13" id="KW-1185">Reference proteome</keyword>
<dbReference type="GO" id="GO:0009927">
    <property type="term" value="F:histidine phosphotransfer kinase activity"/>
    <property type="evidence" value="ECO:0007669"/>
    <property type="project" value="TreeGrafter"/>
</dbReference>
<keyword evidence="6 12" id="KW-0418">Kinase</keyword>
<dbReference type="SUPFAM" id="SSF47384">
    <property type="entry name" value="Homodimeric domain of signal transducing histidine kinase"/>
    <property type="match status" value="1"/>
</dbReference>
<feature type="domain" description="PAS" evidence="10">
    <location>
        <begin position="375"/>
        <end position="410"/>
    </location>
</feature>
<evidence type="ECO:0000256" key="7">
    <source>
        <dbReference type="ARBA" id="ARBA00022840"/>
    </source>
</evidence>
<evidence type="ECO:0000259" key="10">
    <source>
        <dbReference type="PROSITE" id="PS50112"/>
    </source>
</evidence>
<dbReference type="Pfam" id="PF00512">
    <property type="entry name" value="HisKA"/>
    <property type="match status" value="1"/>
</dbReference>
<dbReference type="SMART" id="SM00086">
    <property type="entry name" value="PAC"/>
    <property type="match status" value="2"/>
</dbReference>
<sequence>MGGKGSGISMDKIPCVLVKEDKVIEVNEEFIEMTEYNMDEIIGKNIEKVFSLLRGGPCIDAKNIDEKADYFLFTKSLEVRYINIEIVIEKEEIRYIIIEKQGSKFEIKHSYLSQLCKSNDIGVAVYSVPDMVLIKANQKYLDFLEPPFNKSYYSIGRKIEKIITNWKESHVAEFWQQAICTGELVQINEYEHIGYERGITYWNSIITPVLEDGAIKYVVSNTSEVTEQVLNRKRIQEQMEVINLQNRQMEAIFESMPKGIFVNYKDANILLQNDVVRKIIHSPSKLRVFNDSHKYIKYFTMDGKSIDFEETPSFRALSGKKIKDERIIVRCSNKDMVLDVSASPIYDEENNVLMSVASANDVTELVNSQIEIKNQKEQLKAIIENMSDGLVLIDKSGKLTMLNKSAEKYFYTMEIMGEDRDNSDITYFDISGNELRKEELPSKRIIKGQIVTEFRILVKKHNSDIYICINGNPVYDDNGNFLFGIMCMKDITEKVIQEKIIRLQQDSVLRAEREKNEALEKTIAMKDEFLSIISHEFRTPLNVINSAVQAMKFICSDDLSDKAKKYLSMIKLNTYRQLRLVNNLLDVTLASAGNIKINKRNLDIVFLTEAIVDSVKTYAAHKDITLTFITLCKEKVIGIDDEKYERILLNILSNAIKFTPANKSITVRLGVKINNVYIEIEDKGIGIPSEKIDTIFERFGQVDSSLSRQAEGTGIGLSIVKKFVEALGGSISVKSEIDRGSTFTIFFPNEEIAEDISCKTIDDLLSDNKLVQITKVEFSDIYL</sequence>
<gene>
    <name evidence="12" type="primary">yycG_2</name>
    <name evidence="12" type="ORF">CLCHR_08170</name>
</gene>
<dbReference type="Gene3D" id="3.30.450.20">
    <property type="entry name" value="PAS domain"/>
    <property type="match status" value="3"/>
</dbReference>
<dbReference type="PROSITE" id="PS50112">
    <property type="entry name" value="PAS"/>
    <property type="match status" value="1"/>
</dbReference>
<dbReference type="InterPro" id="IPR005467">
    <property type="entry name" value="His_kinase_dom"/>
</dbReference>
<dbReference type="STRING" id="225345.CLCHR_08170"/>
<dbReference type="InterPro" id="IPR004358">
    <property type="entry name" value="Sig_transdc_His_kin-like_C"/>
</dbReference>
<dbReference type="Gene3D" id="1.10.287.130">
    <property type="match status" value="1"/>
</dbReference>
<feature type="domain" description="PAC" evidence="11">
    <location>
        <begin position="322"/>
        <end position="374"/>
    </location>
</feature>
<dbReference type="PRINTS" id="PR00344">
    <property type="entry name" value="BCTRLSENSOR"/>
</dbReference>
<dbReference type="Proteomes" id="UP000191056">
    <property type="component" value="Unassembled WGS sequence"/>
</dbReference>
<feature type="domain" description="Histidine kinase" evidence="9">
    <location>
        <begin position="532"/>
        <end position="751"/>
    </location>
</feature>
<evidence type="ECO:0000256" key="8">
    <source>
        <dbReference type="ARBA" id="ARBA00023012"/>
    </source>
</evidence>
<dbReference type="InterPro" id="IPR003661">
    <property type="entry name" value="HisK_dim/P_dom"/>
</dbReference>
<dbReference type="GO" id="GO:0005524">
    <property type="term" value="F:ATP binding"/>
    <property type="evidence" value="ECO:0007669"/>
    <property type="project" value="UniProtKB-KW"/>
</dbReference>
<keyword evidence="3" id="KW-0597">Phosphoprotein</keyword>
<evidence type="ECO:0000256" key="2">
    <source>
        <dbReference type="ARBA" id="ARBA00012438"/>
    </source>
</evidence>
<comment type="catalytic activity">
    <reaction evidence="1">
        <text>ATP + protein L-histidine = ADP + protein N-phospho-L-histidine.</text>
        <dbReference type="EC" id="2.7.13.3"/>
    </reaction>
</comment>
<evidence type="ECO:0000256" key="1">
    <source>
        <dbReference type="ARBA" id="ARBA00000085"/>
    </source>
</evidence>
<keyword evidence="8" id="KW-0902">Two-component regulatory system</keyword>
<evidence type="ECO:0000259" key="11">
    <source>
        <dbReference type="PROSITE" id="PS50113"/>
    </source>
</evidence>
<evidence type="ECO:0000256" key="5">
    <source>
        <dbReference type="ARBA" id="ARBA00022741"/>
    </source>
</evidence>
<keyword evidence="4 12" id="KW-0808">Transferase</keyword>
<dbReference type="InterPro" id="IPR000014">
    <property type="entry name" value="PAS"/>
</dbReference>
<evidence type="ECO:0000313" key="13">
    <source>
        <dbReference type="Proteomes" id="UP000191056"/>
    </source>
</evidence>
<dbReference type="InterPro" id="IPR003594">
    <property type="entry name" value="HATPase_dom"/>
</dbReference>
<evidence type="ECO:0000256" key="3">
    <source>
        <dbReference type="ARBA" id="ARBA00022553"/>
    </source>
</evidence>
<accession>A0A1V4J198</accession>
<dbReference type="CDD" id="cd16922">
    <property type="entry name" value="HATPase_EvgS-ArcB-TorS-like"/>
    <property type="match status" value="1"/>
</dbReference>
<organism evidence="12 13">
    <name type="scientific">Clostridium chromiireducens</name>
    <dbReference type="NCBI Taxonomy" id="225345"/>
    <lineage>
        <taxon>Bacteria</taxon>
        <taxon>Bacillati</taxon>
        <taxon>Bacillota</taxon>
        <taxon>Clostridia</taxon>
        <taxon>Eubacteriales</taxon>
        <taxon>Clostridiaceae</taxon>
        <taxon>Clostridium</taxon>
    </lineage>
</organism>
<proteinExistence type="predicted"/>
<dbReference type="SMART" id="SM00388">
    <property type="entry name" value="HisKA"/>
    <property type="match status" value="1"/>
</dbReference>
<dbReference type="Pfam" id="PF13426">
    <property type="entry name" value="PAS_9"/>
    <property type="match status" value="3"/>
</dbReference>
<dbReference type="InterPro" id="IPR000700">
    <property type="entry name" value="PAS-assoc_C"/>
</dbReference>
<evidence type="ECO:0000259" key="9">
    <source>
        <dbReference type="PROSITE" id="PS50109"/>
    </source>
</evidence>
<dbReference type="SUPFAM" id="SSF55874">
    <property type="entry name" value="ATPase domain of HSP90 chaperone/DNA topoisomerase II/histidine kinase"/>
    <property type="match status" value="1"/>
</dbReference>
<dbReference type="InterPro" id="IPR036097">
    <property type="entry name" value="HisK_dim/P_sf"/>
</dbReference>
<dbReference type="FunFam" id="3.30.565.10:FF:000037">
    <property type="entry name" value="Hybrid sensor histidine kinase/response regulator"/>
    <property type="match status" value="1"/>
</dbReference>
<dbReference type="GO" id="GO:0000155">
    <property type="term" value="F:phosphorelay sensor kinase activity"/>
    <property type="evidence" value="ECO:0007669"/>
    <property type="project" value="InterPro"/>
</dbReference>
<feature type="domain" description="PAC" evidence="11">
    <location>
        <begin position="450"/>
        <end position="503"/>
    </location>
</feature>
<dbReference type="PROSITE" id="PS50109">
    <property type="entry name" value="HIS_KIN"/>
    <property type="match status" value="1"/>
</dbReference>
<dbReference type="Pfam" id="PF02518">
    <property type="entry name" value="HATPase_c"/>
    <property type="match status" value="1"/>
</dbReference>
<dbReference type="GO" id="GO:0005886">
    <property type="term" value="C:plasma membrane"/>
    <property type="evidence" value="ECO:0007669"/>
    <property type="project" value="TreeGrafter"/>
</dbReference>
<dbReference type="PANTHER" id="PTHR43047">
    <property type="entry name" value="TWO-COMPONENT HISTIDINE PROTEIN KINASE"/>
    <property type="match status" value="1"/>
</dbReference>
<dbReference type="SUPFAM" id="SSF55785">
    <property type="entry name" value="PYP-like sensor domain (PAS domain)"/>
    <property type="match status" value="3"/>
</dbReference>
<comment type="caution">
    <text evidence="12">The sequence shown here is derived from an EMBL/GenBank/DDBJ whole genome shotgun (WGS) entry which is preliminary data.</text>
</comment>
<dbReference type="InterPro" id="IPR001610">
    <property type="entry name" value="PAC"/>
</dbReference>
<dbReference type="EMBL" id="MZGT01000008">
    <property type="protein sequence ID" value="OPJ65427.1"/>
    <property type="molecule type" value="Genomic_DNA"/>
</dbReference>
<dbReference type="CDD" id="cd00082">
    <property type="entry name" value="HisKA"/>
    <property type="match status" value="1"/>
</dbReference>
<evidence type="ECO:0000313" key="12">
    <source>
        <dbReference type="EMBL" id="OPJ65427.1"/>
    </source>
</evidence>
<dbReference type="PROSITE" id="PS50113">
    <property type="entry name" value="PAC"/>
    <property type="match status" value="2"/>
</dbReference>
<dbReference type="SMART" id="SM00387">
    <property type="entry name" value="HATPase_c"/>
    <property type="match status" value="1"/>
</dbReference>
<dbReference type="EC" id="2.7.13.3" evidence="2"/>
<dbReference type="AlphaFoldDB" id="A0A1V4J198"/>
<evidence type="ECO:0000256" key="6">
    <source>
        <dbReference type="ARBA" id="ARBA00022777"/>
    </source>
</evidence>